<sequence length="522" mass="59811">MFQVFAGSGARKKYADDEQQRTDVPDQSADGEVRHVHICILGTGFSGLGMAIRLKQRGYKDFVVLEKAEDIGGTWRDNTYPGCACDIPSHLYSFSFALNPNWSHMYSPQREIQAYLCDCAQRFGILPHIWWNNELRDASWSDDEQRWHITTSQREFTTDILILGNGPLSEPALPHISGIENFEGEIFHSAKWRHDLDLTGKRVAVIGTGASAIQFVPQIQPKVAHLALFQRTPPWIVPRLDHPISEEKKRLYRLLPFTQRFVRTRIYLRQELTALGMVYNQKAMEKGMQFAREHLARQVADPELRAKLTPHYAMGCKRILVSDDFYPAVAQPNVEVVTEHIREVRTRSVITEDGQEHEVDVIICGTGFHVTDARLPQCVRGRGGQTLADAWSESIHAYMGTAVPGFPNLFLLIGPNTGLGHNSMVYMIESQLSYLLDCFKTMERKQAQVVEIRSEVEAAYNDEVQQRMQKTVWASGCVSWYLDARGRNTTLWPGFTFEFRRRTRRFDRQNYDLLPQYIPLTT</sequence>
<keyword evidence="3" id="KW-0274">FAD</keyword>
<keyword evidence="2" id="KW-0285">Flavoprotein</keyword>
<organism evidence="6 7">
    <name type="scientific">Ktedonobacter robiniae</name>
    <dbReference type="NCBI Taxonomy" id="2778365"/>
    <lineage>
        <taxon>Bacteria</taxon>
        <taxon>Bacillati</taxon>
        <taxon>Chloroflexota</taxon>
        <taxon>Ktedonobacteria</taxon>
        <taxon>Ktedonobacterales</taxon>
        <taxon>Ktedonobacteraceae</taxon>
        <taxon>Ktedonobacter</taxon>
    </lineage>
</organism>
<reference evidence="6 7" key="1">
    <citation type="journal article" date="2021" name="Int. J. Syst. Evol. Microbiol.">
        <title>Reticulibacter mediterranei gen. nov., sp. nov., within the new family Reticulibacteraceae fam. nov., and Ktedonospora formicarum gen. nov., sp. nov., Ktedonobacter robiniae sp. nov., Dictyobacter formicarum sp. nov. and Dictyobacter arantiisoli sp. nov., belonging to the class Ktedonobacteria.</title>
        <authorList>
            <person name="Yabe S."/>
            <person name="Zheng Y."/>
            <person name="Wang C.M."/>
            <person name="Sakai Y."/>
            <person name="Abe K."/>
            <person name="Yokota A."/>
            <person name="Donadio S."/>
            <person name="Cavaletti L."/>
            <person name="Monciardini P."/>
        </authorList>
    </citation>
    <scope>NUCLEOTIDE SEQUENCE [LARGE SCALE GENOMIC DNA]</scope>
    <source>
        <strain evidence="6 7">SOSP1-30</strain>
    </source>
</reference>
<dbReference type="SUPFAM" id="SSF51905">
    <property type="entry name" value="FAD/NAD(P)-binding domain"/>
    <property type="match status" value="1"/>
</dbReference>
<feature type="region of interest" description="Disordered" evidence="5">
    <location>
        <begin position="1"/>
        <end position="27"/>
    </location>
</feature>
<comment type="similarity">
    <text evidence="1">Belongs to the FAD-binding monooxygenase family.</text>
</comment>
<dbReference type="InterPro" id="IPR051209">
    <property type="entry name" value="FAD-bind_Monooxygenase_sf"/>
</dbReference>
<comment type="caution">
    <text evidence="6">The sequence shown here is derived from an EMBL/GenBank/DDBJ whole genome shotgun (WGS) entry which is preliminary data.</text>
</comment>
<name>A0ABQ3UY97_9CHLR</name>
<dbReference type="InterPro" id="IPR036188">
    <property type="entry name" value="FAD/NAD-bd_sf"/>
</dbReference>
<dbReference type="Gene3D" id="3.50.50.60">
    <property type="entry name" value="FAD/NAD(P)-binding domain"/>
    <property type="match status" value="2"/>
</dbReference>
<keyword evidence="6" id="KW-0503">Monooxygenase</keyword>
<evidence type="ECO:0000256" key="5">
    <source>
        <dbReference type="SAM" id="MobiDB-lite"/>
    </source>
</evidence>
<dbReference type="InterPro" id="IPR020946">
    <property type="entry name" value="Flavin_mOase-like"/>
</dbReference>
<accession>A0ABQ3UY97</accession>
<evidence type="ECO:0000256" key="4">
    <source>
        <dbReference type="ARBA" id="ARBA00023002"/>
    </source>
</evidence>
<evidence type="ECO:0000313" key="6">
    <source>
        <dbReference type="EMBL" id="GHO57335.1"/>
    </source>
</evidence>
<evidence type="ECO:0000313" key="7">
    <source>
        <dbReference type="Proteomes" id="UP000654345"/>
    </source>
</evidence>
<feature type="compositionally biased region" description="Basic and acidic residues" evidence="5">
    <location>
        <begin position="13"/>
        <end position="24"/>
    </location>
</feature>
<dbReference type="Pfam" id="PF00743">
    <property type="entry name" value="FMO-like"/>
    <property type="match status" value="1"/>
</dbReference>
<dbReference type="EMBL" id="BNJG01000002">
    <property type="protein sequence ID" value="GHO57335.1"/>
    <property type="molecule type" value="Genomic_DNA"/>
</dbReference>
<dbReference type="PANTHER" id="PTHR42877:SF4">
    <property type="entry name" value="FAD_NAD(P)-BINDING DOMAIN-CONTAINING PROTEIN-RELATED"/>
    <property type="match status" value="1"/>
</dbReference>
<proteinExistence type="inferred from homology"/>
<keyword evidence="4" id="KW-0560">Oxidoreductase</keyword>
<dbReference type="Proteomes" id="UP000654345">
    <property type="component" value="Unassembled WGS sequence"/>
</dbReference>
<protein>
    <submittedName>
        <fullName evidence="6">Flavin-binding monooxygenase</fullName>
    </submittedName>
</protein>
<evidence type="ECO:0000256" key="3">
    <source>
        <dbReference type="ARBA" id="ARBA00022827"/>
    </source>
</evidence>
<dbReference type="RefSeq" id="WP_201373749.1">
    <property type="nucleotide sequence ID" value="NZ_BNJG01000002.1"/>
</dbReference>
<evidence type="ECO:0000256" key="2">
    <source>
        <dbReference type="ARBA" id="ARBA00022630"/>
    </source>
</evidence>
<keyword evidence="7" id="KW-1185">Reference proteome</keyword>
<dbReference type="GO" id="GO:0004497">
    <property type="term" value="F:monooxygenase activity"/>
    <property type="evidence" value="ECO:0007669"/>
    <property type="project" value="UniProtKB-KW"/>
</dbReference>
<dbReference type="PANTHER" id="PTHR42877">
    <property type="entry name" value="L-ORNITHINE N(5)-MONOOXYGENASE-RELATED"/>
    <property type="match status" value="1"/>
</dbReference>
<evidence type="ECO:0000256" key="1">
    <source>
        <dbReference type="ARBA" id="ARBA00010139"/>
    </source>
</evidence>
<gene>
    <name evidence="6" type="ORF">KSB_58100</name>
</gene>